<dbReference type="Gene3D" id="3.30.50.10">
    <property type="entry name" value="Erythroid Transcription Factor GATA-1, subunit A"/>
    <property type="match status" value="1"/>
</dbReference>
<dbReference type="PANTHER" id="PTHR47172:SF24">
    <property type="entry name" value="GATA ZINC FINGER DOMAIN-CONTAINING PROTEIN 14-RELATED"/>
    <property type="match status" value="1"/>
</dbReference>
<evidence type="ECO:0000259" key="8">
    <source>
        <dbReference type="PROSITE" id="PS50114"/>
    </source>
</evidence>
<evidence type="ECO:0000256" key="6">
    <source>
        <dbReference type="PROSITE-ProRule" id="PRU00094"/>
    </source>
</evidence>
<accession>A0A9P3PRJ7</accession>
<feature type="compositionally biased region" description="Polar residues" evidence="7">
    <location>
        <begin position="668"/>
        <end position="679"/>
    </location>
</feature>
<feature type="compositionally biased region" description="Low complexity" evidence="7">
    <location>
        <begin position="176"/>
        <end position="185"/>
    </location>
</feature>
<keyword evidence="3" id="KW-0862">Zinc</keyword>
<dbReference type="GO" id="GO:0006355">
    <property type="term" value="P:regulation of DNA-templated transcription"/>
    <property type="evidence" value="ECO:0007669"/>
    <property type="project" value="InterPro"/>
</dbReference>
<dbReference type="AlphaFoldDB" id="A0A9P3PRJ7"/>
<dbReference type="Pfam" id="PF00320">
    <property type="entry name" value="GATA"/>
    <property type="match status" value="1"/>
</dbReference>
<feature type="compositionally biased region" description="Pro residues" evidence="7">
    <location>
        <begin position="295"/>
        <end position="307"/>
    </location>
</feature>
<feature type="compositionally biased region" description="Pro residues" evidence="7">
    <location>
        <begin position="186"/>
        <end position="195"/>
    </location>
</feature>
<feature type="compositionally biased region" description="Low complexity" evidence="7">
    <location>
        <begin position="216"/>
        <end position="235"/>
    </location>
</feature>
<dbReference type="InterPro" id="IPR013088">
    <property type="entry name" value="Znf_NHR/GATA"/>
</dbReference>
<dbReference type="PROSITE" id="PS50114">
    <property type="entry name" value="GATA_ZN_FINGER_2"/>
    <property type="match status" value="1"/>
</dbReference>
<feature type="compositionally biased region" description="Basic and acidic residues" evidence="7">
    <location>
        <begin position="36"/>
        <end position="46"/>
    </location>
</feature>
<dbReference type="GO" id="GO:0043565">
    <property type="term" value="F:sequence-specific DNA binding"/>
    <property type="evidence" value="ECO:0007669"/>
    <property type="project" value="InterPro"/>
</dbReference>
<keyword evidence="4" id="KW-0805">Transcription regulation</keyword>
<feature type="compositionally biased region" description="Polar residues" evidence="7">
    <location>
        <begin position="722"/>
        <end position="741"/>
    </location>
</feature>
<keyword evidence="2 6" id="KW-0863">Zinc-finger</keyword>
<dbReference type="OrthoDB" id="2162994at2759"/>
<evidence type="ECO:0000313" key="9">
    <source>
        <dbReference type="EMBL" id="GLB40279.1"/>
    </source>
</evidence>
<sequence>MASSTHHYPPQNRYPSHTVQQNQRVDDLRLPSIKDLNFRYDTRRQDGSPQNPNSSIAPVETVNSQENAVRWSRSNIPPQSPTPIATHHHHHAQHHQQQQHTPPLSAGHEAPQPKTQYASKPDHGGFLTPGVPLSAQSTPVAGSVNTGPGTRGDEVPQSKRRRSSGNMSAPRDARSPHAAYASHYAPYPPQPPQPSYPQMQAPLSQPVHTTQPPLEHVQPQQVAAPPHPGYAGYPPQQFMHPRVHAQQQQSTNPYPSPAPVAPPQGSWEQPPHPPPPHHQHQPPTQHQHQPHHPHAPAPQHPQHPPHPSHVMTQQHQQPPPPPPHHHMHVQHQQPHPAPQSIPLSVAHPSQHPHTQPQQQPSPAQMQHPQMPYARTTAIVPINTRGPYAVDDRMPSARDSTMTEIIKHCSALYDFASRYAQMQQSVPEVCPSSQELAEMSHRAVEVVRLLEEYRRLNLPESERAKLDSATVITPPDDHRPPKRPWEDMAQGENAPAAESASFAEQQYPTPVDKAQSTAEQDMEIIRTKRATSTAGGAGSAGQPKSKYRKRSRATPPGKCHSCNIRETPEWRRGPDGARTLCNACGLHYAKLQRKREKQAGPNGEAPRIDMETLRASARAADVGEKSSRSKHSARSQPSNDPTSPNDTGKSLPQQHHQGSFQLVPMMPPETSSAPTDSGRVSSQQPPPQPHQGMQPSMSVPAPPWATSVPSSAPAARSYAPDQLQHQSFMRTSHQTTNHTSPR</sequence>
<dbReference type="PANTHER" id="PTHR47172">
    <property type="entry name" value="OS01G0976800 PROTEIN"/>
    <property type="match status" value="1"/>
</dbReference>
<feature type="region of interest" description="Disordered" evidence="7">
    <location>
        <begin position="615"/>
        <end position="741"/>
    </location>
</feature>
<dbReference type="SMART" id="SM00401">
    <property type="entry name" value="ZnF_GATA"/>
    <property type="match status" value="1"/>
</dbReference>
<evidence type="ECO:0000313" key="10">
    <source>
        <dbReference type="Proteomes" id="UP001063166"/>
    </source>
</evidence>
<evidence type="ECO:0000256" key="1">
    <source>
        <dbReference type="ARBA" id="ARBA00022723"/>
    </source>
</evidence>
<dbReference type="Proteomes" id="UP001063166">
    <property type="component" value="Unassembled WGS sequence"/>
</dbReference>
<feature type="compositionally biased region" description="Polar residues" evidence="7">
    <location>
        <begin position="13"/>
        <end position="23"/>
    </location>
</feature>
<feature type="compositionally biased region" description="Polar residues" evidence="7">
    <location>
        <begin position="501"/>
        <end position="518"/>
    </location>
</feature>
<keyword evidence="1" id="KW-0479">Metal-binding</keyword>
<name>A0A9P3PRJ7_LYOSH</name>
<feature type="compositionally biased region" description="Basic and acidic residues" evidence="7">
    <location>
        <begin position="474"/>
        <end position="485"/>
    </location>
</feature>
<feature type="compositionally biased region" description="Low complexity" evidence="7">
    <location>
        <begin position="346"/>
        <end position="369"/>
    </location>
</feature>
<evidence type="ECO:0000256" key="5">
    <source>
        <dbReference type="ARBA" id="ARBA00023163"/>
    </source>
</evidence>
<evidence type="ECO:0000256" key="2">
    <source>
        <dbReference type="ARBA" id="ARBA00022771"/>
    </source>
</evidence>
<dbReference type="EMBL" id="BRPK01000008">
    <property type="protein sequence ID" value="GLB40279.1"/>
    <property type="molecule type" value="Genomic_DNA"/>
</dbReference>
<dbReference type="CDD" id="cd00202">
    <property type="entry name" value="ZnF_GATA"/>
    <property type="match status" value="1"/>
</dbReference>
<feature type="domain" description="GATA-type" evidence="8">
    <location>
        <begin position="552"/>
        <end position="606"/>
    </location>
</feature>
<feature type="region of interest" description="Disordered" evidence="7">
    <location>
        <begin position="464"/>
        <end position="574"/>
    </location>
</feature>
<feature type="compositionally biased region" description="Polar residues" evidence="7">
    <location>
        <begin position="633"/>
        <end position="659"/>
    </location>
</feature>
<keyword evidence="10" id="KW-1185">Reference proteome</keyword>
<dbReference type="SUPFAM" id="SSF57716">
    <property type="entry name" value="Glucocorticoid receptor-like (DNA-binding domain)"/>
    <property type="match status" value="1"/>
</dbReference>
<protein>
    <submittedName>
        <fullName evidence="9">Zinc finger binding to DNA consensus sequence [AT]GATA[AG]</fullName>
    </submittedName>
</protein>
<dbReference type="PROSITE" id="PS00344">
    <property type="entry name" value="GATA_ZN_FINGER_1"/>
    <property type="match status" value="1"/>
</dbReference>
<organism evidence="9 10">
    <name type="scientific">Lyophyllum shimeji</name>
    <name type="common">Hon-shimeji</name>
    <name type="synonym">Tricholoma shimeji</name>
    <dbReference type="NCBI Taxonomy" id="47721"/>
    <lineage>
        <taxon>Eukaryota</taxon>
        <taxon>Fungi</taxon>
        <taxon>Dikarya</taxon>
        <taxon>Basidiomycota</taxon>
        <taxon>Agaricomycotina</taxon>
        <taxon>Agaricomycetes</taxon>
        <taxon>Agaricomycetidae</taxon>
        <taxon>Agaricales</taxon>
        <taxon>Tricholomatineae</taxon>
        <taxon>Lyophyllaceae</taxon>
        <taxon>Lyophyllum</taxon>
    </lineage>
</organism>
<feature type="region of interest" description="Disordered" evidence="7">
    <location>
        <begin position="1"/>
        <end position="369"/>
    </location>
</feature>
<feature type="compositionally biased region" description="Polar residues" evidence="7">
    <location>
        <begin position="47"/>
        <end position="77"/>
    </location>
</feature>
<evidence type="ECO:0000256" key="4">
    <source>
        <dbReference type="ARBA" id="ARBA00023015"/>
    </source>
</evidence>
<feature type="compositionally biased region" description="Basic and acidic residues" evidence="7">
    <location>
        <begin position="565"/>
        <end position="574"/>
    </location>
</feature>
<dbReference type="GO" id="GO:0008270">
    <property type="term" value="F:zinc ion binding"/>
    <property type="evidence" value="ECO:0007669"/>
    <property type="project" value="UniProtKB-KW"/>
</dbReference>
<dbReference type="InterPro" id="IPR000679">
    <property type="entry name" value="Znf_GATA"/>
</dbReference>
<feature type="compositionally biased region" description="Polar residues" evidence="7">
    <location>
        <begin position="134"/>
        <end position="148"/>
    </location>
</feature>
<keyword evidence="5" id="KW-0804">Transcription</keyword>
<evidence type="ECO:0000256" key="3">
    <source>
        <dbReference type="ARBA" id="ARBA00022833"/>
    </source>
</evidence>
<comment type="caution">
    <text evidence="9">The sequence shown here is derived from an EMBL/GenBank/DDBJ whole genome shotgun (WGS) entry which is preliminary data.</text>
</comment>
<evidence type="ECO:0000256" key="7">
    <source>
        <dbReference type="SAM" id="MobiDB-lite"/>
    </source>
</evidence>
<gene>
    <name evidence="9" type="ORF">LshimejAT787_0801500</name>
</gene>
<reference evidence="9" key="1">
    <citation type="submission" date="2022-07" db="EMBL/GenBank/DDBJ databases">
        <title>The genome of Lyophyllum shimeji provides insight into the initial evolution of ectomycorrhizal fungal genome.</title>
        <authorList>
            <person name="Kobayashi Y."/>
            <person name="Shibata T."/>
            <person name="Hirakawa H."/>
            <person name="Shigenobu S."/>
            <person name="Nishiyama T."/>
            <person name="Yamada A."/>
            <person name="Hasebe M."/>
            <person name="Kawaguchi M."/>
        </authorList>
    </citation>
    <scope>NUCLEOTIDE SEQUENCE</scope>
    <source>
        <strain evidence="9">AT787</strain>
    </source>
</reference>
<feature type="compositionally biased region" description="Low complexity" evidence="7">
    <location>
        <begin position="689"/>
        <end position="719"/>
    </location>
</feature>
<proteinExistence type="predicted"/>